<proteinExistence type="predicted"/>
<dbReference type="AlphaFoldDB" id="A9KFI9"/>
<gene>
    <name evidence="1" type="ordered locus">CBUD_0900</name>
</gene>
<dbReference type="KEGG" id="cbd:CBUD_0900"/>
<dbReference type="RefSeq" id="WP_005768876.1">
    <property type="nucleotide sequence ID" value="NC_009727.1"/>
</dbReference>
<organism evidence="1 2">
    <name type="scientific">Coxiella burnetii (strain Dugway 5J108-111)</name>
    <dbReference type="NCBI Taxonomy" id="434922"/>
    <lineage>
        <taxon>Bacteria</taxon>
        <taxon>Pseudomonadati</taxon>
        <taxon>Pseudomonadota</taxon>
        <taxon>Gammaproteobacteria</taxon>
        <taxon>Legionellales</taxon>
        <taxon>Coxiellaceae</taxon>
        <taxon>Coxiella</taxon>
    </lineage>
</organism>
<sequence>METLYQYLEMKLKQAFSQNWANRPRMEYVISGVDDKKGWLKIKGKGRKSGREVVLVEEELPNFINKAQVDDWLSDVLSKMLEQHMWWPN</sequence>
<name>A9KFI9_COXBN</name>
<dbReference type="HOGENOM" id="CLU_2449646_0_0_6"/>
<evidence type="ECO:0000313" key="1">
    <source>
        <dbReference type="EMBL" id="ABS77568.1"/>
    </source>
</evidence>
<evidence type="ECO:0000313" key="2">
    <source>
        <dbReference type="Proteomes" id="UP000008555"/>
    </source>
</evidence>
<dbReference type="Proteomes" id="UP000008555">
    <property type="component" value="Chromosome"/>
</dbReference>
<protein>
    <submittedName>
        <fullName evidence="1">Uncharacterized protein</fullName>
    </submittedName>
</protein>
<dbReference type="EMBL" id="CP000733">
    <property type="protein sequence ID" value="ABS77568.1"/>
    <property type="molecule type" value="Genomic_DNA"/>
</dbReference>
<reference evidence="1 2" key="1">
    <citation type="journal article" date="2009" name="Infect. Immun.">
        <title>Comparative genomics reveal extensive transposon-mediated genomic plasticity and diversity among potential effector proteins within the genus Coxiella.</title>
        <authorList>
            <person name="Beare P.A."/>
            <person name="Unsworth N."/>
            <person name="Andoh M."/>
            <person name="Voth D.E."/>
            <person name="Omsland A."/>
            <person name="Gilk S.D."/>
            <person name="Williams K.P."/>
            <person name="Sobral B.W."/>
            <person name="Kupko J.J.III."/>
            <person name="Porcella S.F."/>
            <person name="Samuel J.E."/>
            <person name="Heinzen R.A."/>
        </authorList>
    </citation>
    <scope>NUCLEOTIDE SEQUENCE [LARGE SCALE GENOMIC DNA]</scope>
    <source>
        <strain evidence="1 2">Dugway 5J108-111</strain>
    </source>
</reference>
<accession>A9KFI9</accession>